<reference evidence="10" key="1">
    <citation type="journal article" date="2019" name="Int. J. Syst. Evol. Microbiol.">
        <title>The Global Catalogue of Microorganisms (GCM) 10K type strain sequencing project: providing services to taxonomists for standard genome sequencing and annotation.</title>
        <authorList>
            <consortium name="The Broad Institute Genomics Platform"/>
            <consortium name="The Broad Institute Genome Sequencing Center for Infectious Disease"/>
            <person name="Wu L."/>
            <person name="Ma J."/>
        </authorList>
    </citation>
    <scope>NUCLEOTIDE SEQUENCE [LARGE SCALE GENOMIC DNA]</scope>
    <source>
        <strain evidence="10">JCM 17810</strain>
    </source>
</reference>
<dbReference type="SUPFAM" id="SSF53613">
    <property type="entry name" value="Ribokinase-like"/>
    <property type="match status" value="1"/>
</dbReference>
<feature type="chain" id="PRO_5045511588" evidence="7">
    <location>
        <begin position="21"/>
        <end position="316"/>
    </location>
</feature>
<evidence type="ECO:0000256" key="3">
    <source>
        <dbReference type="ARBA" id="ARBA00022741"/>
    </source>
</evidence>
<evidence type="ECO:0000256" key="2">
    <source>
        <dbReference type="ARBA" id="ARBA00022679"/>
    </source>
</evidence>
<keyword evidence="2 6" id="KW-0808">Transferase</keyword>
<dbReference type="GO" id="GO:0016301">
    <property type="term" value="F:kinase activity"/>
    <property type="evidence" value="ECO:0007669"/>
    <property type="project" value="UniProtKB-KW"/>
</dbReference>
<evidence type="ECO:0000313" key="9">
    <source>
        <dbReference type="EMBL" id="GAA4427027.1"/>
    </source>
</evidence>
<evidence type="ECO:0000313" key="10">
    <source>
        <dbReference type="Proteomes" id="UP001500622"/>
    </source>
</evidence>
<protein>
    <submittedName>
        <fullName evidence="9">PfkB family carbohydrate kinase</fullName>
    </submittedName>
</protein>
<dbReference type="InterPro" id="IPR017583">
    <property type="entry name" value="Tagatose/fructose_Pkinase"/>
</dbReference>
<evidence type="ECO:0000259" key="8">
    <source>
        <dbReference type="Pfam" id="PF00294"/>
    </source>
</evidence>
<dbReference type="Gene3D" id="3.40.1190.20">
    <property type="match status" value="1"/>
</dbReference>
<feature type="domain" description="Carbohydrate kinase PfkB" evidence="8">
    <location>
        <begin position="35"/>
        <end position="298"/>
    </location>
</feature>
<evidence type="ECO:0000256" key="5">
    <source>
        <dbReference type="ARBA" id="ARBA00022840"/>
    </source>
</evidence>
<dbReference type="PANTHER" id="PTHR46566:SF2">
    <property type="entry name" value="ATP-DEPENDENT 6-PHOSPHOFRUCTOKINASE ISOZYME 2"/>
    <property type="match status" value="1"/>
</dbReference>
<keyword evidence="7" id="KW-0732">Signal</keyword>
<keyword evidence="3" id="KW-0547">Nucleotide-binding</keyword>
<dbReference type="PIRSF" id="PIRSF000535">
    <property type="entry name" value="1PFK/6PFK/LacC"/>
    <property type="match status" value="1"/>
</dbReference>
<comment type="similarity">
    <text evidence="1">Belongs to the carbohydrate kinase PfkB family.</text>
</comment>
<organism evidence="9 10">
    <name type="scientific">Georgenia halophila</name>
    <dbReference type="NCBI Taxonomy" id="620889"/>
    <lineage>
        <taxon>Bacteria</taxon>
        <taxon>Bacillati</taxon>
        <taxon>Actinomycetota</taxon>
        <taxon>Actinomycetes</taxon>
        <taxon>Micrococcales</taxon>
        <taxon>Bogoriellaceae</taxon>
        <taxon>Georgenia</taxon>
    </lineage>
</organism>
<accession>A0ABP8LCZ0</accession>
<keyword evidence="5" id="KW-0067">ATP-binding</keyword>
<evidence type="ECO:0000256" key="4">
    <source>
        <dbReference type="ARBA" id="ARBA00022777"/>
    </source>
</evidence>
<dbReference type="Pfam" id="PF00294">
    <property type="entry name" value="PfkB"/>
    <property type="match status" value="1"/>
</dbReference>
<dbReference type="InterPro" id="IPR029056">
    <property type="entry name" value="Ribokinase-like"/>
</dbReference>
<gene>
    <name evidence="9" type="ORF">GCM10023169_26480</name>
</gene>
<sequence length="316" mass="32815">MRLVTCLAILAPMPFLSVLAAAPLLEVTLETVRDNDPHVHVHAGGQGLWVARMIATLGGQVVVCGPFDGETGVAAAALARAEGLEIQSTHTVAVSAHLLDYRAGEREEIAVMRSPALDRHDQDDLYGTMLVRSLDADLCVLTGADPDVGLPDDFFGRLAADLRADGKPVVADLSGAHVPGVVEAGGVVLKLSHGEMVDGGFADDTEVATLRDAGRRMLDGGLSALVISMAEHGTLVVENDRVCLLTTPTVSSREHKGAGDSMTAGIAVALANGADLLEAVRLGAAAGALNVTRRGLGTGRRDQIEAFAERVKAEEA</sequence>
<evidence type="ECO:0000256" key="6">
    <source>
        <dbReference type="PIRNR" id="PIRNR000535"/>
    </source>
</evidence>
<dbReference type="PANTHER" id="PTHR46566">
    <property type="entry name" value="1-PHOSPHOFRUCTOKINASE-RELATED"/>
    <property type="match status" value="1"/>
</dbReference>
<comment type="caution">
    <text evidence="9">The sequence shown here is derived from an EMBL/GenBank/DDBJ whole genome shotgun (WGS) entry which is preliminary data.</text>
</comment>
<feature type="signal peptide" evidence="7">
    <location>
        <begin position="1"/>
        <end position="20"/>
    </location>
</feature>
<keyword evidence="10" id="KW-1185">Reference proteome</keyword>
<dbReference type="EMBL" id="BAABGN010000011">
    <property type="protein sequence ID" value="GAA4427027.1"/>
    <property type="molecule type" value="Genomic_DNA"/>
</dbReference>
<proteinExistence type="inferred from homology"/>
<keyword evidence="4 9" id="KW-0418">Kinase</keyword>
<dbReference type="InterPro" id="IPR011611">
    <property type="entry name" value="PfkB_dom"/>
</dbReference>
<dbReference type="Proteomes" id="UP001500622">
    <property type="component" value="Unassembled WGS sequence"/>
</dbReference>
<evidence type="ECO:0000256" key="7">
    <source>
        <dbReference type="SAM" id="SignalP"/>
    </source>
</evidence>
<name>A0ABP8LCZ0_9MICO</name>
<evidence type="ECO:0000256" key="1">
    <source>
        <dbReference type="ARBA" id="ARBA00010688"/>
    </source>
</evidence>